<dbReference type="InterPro" id="IPR039156">
    <property type="entry name" value="PHAF1/BROMI"/>
</dbReference>
<evidence type="ECO:0000256" key="2">
    <source>
        <dbReference type="SAM" id="MobiDB-lite"/>
    </source>
</evidence>
<feature type="compositionally biased region" description="Low complexity" evidence="2">
    <location>
        <begin position="380"/>
        <end position="410"/>
    </location>
</feature>
<feature type="compositionally biased region" description="Pro residues" evidence="2">
    <location>
        <begin position="343"/>
        <end position="363"/>
    </location>
</feature>
<comment type="similarity">
    <text evidence="1">Belongs to the PHAF1 family.</text>
</comment>
<feature type="region of interest" description="Disordered" evidence="2">
    <location>
        <begin position="301"/>
        <end position="326"/>
    </location>
</feature>
<organism evidence="3 4">
    <name type="scientific">Prototheca wickerhamii</name>
    <dbReference type="NCBI Taxonomy" id="3111"/>
    <lineage>
        <taxon>Eukaryota</taxon>
        <taxon>Viridiplantae</taxon>
        <taxon>Chlorophyta</taxon>
        <taxon>core chlorophytes</taxon>
        <taxon>Trebouxiophyceae</taxon>
        <taxon>Chlorellales</taxon>
        <taxon>Chlorellaceae</taxon>
        <taxon>Prototheca</taxon>
    </lineage>
</organism>
<evidence type="ECO:0000313" key="3">
    <source>
        <dbReference type="EMBL" id="KAK2076660.1"/>
    </source>
</evidence>
<dbReference type="AlphaFoldDB" id="A0AAD9IG87"/>
<reference evidence="3" key="1">
    <citation type="submission" date="2021-01" db="EMBL/GenBank/DDBJ databases">
        <authorList>
            <person name="Eckstrom K.M.E."/>
        </authorList>
    </citation>
    <scope>NUCLEOTIDE SEQUENCE</scope>
    <source>
        <strain evidence="3">UVCC 0001</strain>
    </source>
</reference>
<dbReference type="PANTHER" id="PTHR13465">
    <property type="entry name" value="UPF0183 PROTEIN"/>
    <property type="match status" value="1"/>
</dbReference>
<protein>
    <submittedName>
        <fullName evidence="3">Uncharacterized protein</fullName>
    </submittedName>
</protein>
<dbReference type="Pfam" id="PF03676">
    <property type="entry name" value="PHAF1"/>
    <property type="match status" value="1"/>
</dbReference>
<evidence type="ECO:0000256" key="1">
    <source>
        <dbReference type="ARBA" id="ARBA00024339"/>
    </source>
</evidence>
<dbReference type="InterPro" id="IPR005373">
    <property type="entry name" value="PHAF1"/>
</dbReference>
<feature type="region of interest" description="Disordered" evidence="2">
    <location>
        <begin position="274"/>
        <end position="293"/>
    </location>
</feature>
<feature type="compositionally biased region" description="Polar residues" evidence="2">
    <location>
        <begin position="314"/>
        <end position="325"/>
    </location>
</feature>
<dbReference type="EMBL" id="JASFZW010000009">
    <property type="protein sequence ID" value="KAK2076660.1"/>
    <property type="molecule type" value="Genomic_DNA"/>
</dbReference>
<dbReference type="Proteomes" id="UP001255856">
    <property type="component" value="Unassembled WGS sequence"/>
</dbReference>
<evidence type="ECO:0000313" key="4">
    <source>
        <dbReference type="Proteomes" id="UP001255856"/>
    </source>
</evidence>
<name>A0AAD9IG87_PROWI</name>
<sequence>MPLLLEEDTRIALPEHGLRLAFDPGSQRLRLIEILDADRLAVVLHGRRLFGGVAAPPRLGAIYQELGPTCLTGQGDEADEAFPLLYPGVLFLFPQQQQQQQQQQRGARLSAGALPEGAFCADAIARRVVVFAGLATSAAAALSAAPPPPAPRAVEGRPRPGAAPATLYAVAGRGLFGLGPGCAALELGASLQQVLALLGPPWRVRRVRGPPAAAGRYALAYPALGTDVVLDARRHAVDRLVLHANVPGSPAFGLVERCDAVVLADEAELWSGAAEGAGAGGSASGDSSGEGMDVAALDSDLVGPLPREHGSPMSKASSDSATTVSGPKLAACFPEHALPAAPVPIPAPTPTPTPIPTPAPPVPTGKKKGKKGKNRGAVEALGSSSASSSSLGSAVPSLSSSPGLLTPSPLHDAPALRQAASRLGGGPAPRRAQVGSDTDVESVRGPSEGWSDADDLTALVMRASACGEALSVGVQAGDEEDGLVLGALDLDDAGPGPAPGDGFSESLCWDGSVAAYVVPGDIELADPGAEAAFERVPLQRDCATQTQRRRAAPDALVVEPRPFDVAALAARPGVAIASGAAAAGRLPDDGAFTLLHAYRGAVFETLPAGQIASVTLFRP</sequence>
<keyword evidence="4" id="KW-1185">Reference proteome</keyword>
<feature type="compositionally biased region" description="Basic residues" evidence="2">
    <location>
        <begin position="365"/>
        <end position="374"/>
    </location>
</feature>
<comment type="caution">
    <text evidence="3">The sequence shown here is derived from an EMBL/GenBank/DDBJ whole genome shotgun (WGS) entry which is preliminary data.</text>
</comment>
<dbReference type="PANTHER" id="PTHR13465:SF2">
    <property type="entry name" value="PHAGOSOME ASSEMBLY FACTOR 1"/>
    <property type="match status" value="1"/>
</dbReference>
<accession>A0AAD9IG87</accession>
<proteinExistence type="inferred from homology"/>
<feature type="region of interest" description="Disordered" evidence="2">
    <location>
        <begin position="343"/>
        <end position="451"/>
    </location>
</feature>
<gene>
    <name evidence="3" type="ORF">QBZ16_005420</name>
</gene>